<dbReference type="SMART" id="SM00698">
    <property type="entry name" value="MORN"/>
    <property type="match status" value="2"/>
</dbReference>
<reference evidence="3 4" key="1">
    <citation type="journal article" date="2016" name="Sci. Rep.">
        <title>Insights into Adaptations to a Near-Obligate Nematode Endoparasitic Lifestyle from the Finished Genome of Drechmeria coniospora.</title>
        <authorList>
            <person name="Zhang L."/>
            <person name="Zhou Z."/>
            <person name="Guo Q."/>
            <person name="Fokkens L."/>
            <person name="Miskei M."/>
            <person name="Pocsi I."/>
            <person name="Zhang W."/>
            <person name="Chen M."/>
            <person name="Wang L."/>
            <person name="Sun Y."/>
            <person name="Donzelli B.G."/>
            <person name="Gibson D.M."/>
            <person name="Nelson D.R."/>
            <person name="Luo J.G."/>
            <person name="Rep M."/>
            <person name="Liu H."/>
            <person name="Yang S."/>
            <person name="Wang J."/>
            <person name="Krasnoff S.B."/>
            <person name="Xu Y."/>
            <person name="Molnar I."/>
            <person name="Lin M."/>
        </authorList>
    </citation>
    <scope>NUCLEOTIDE SEQUENCE [LARGE SCALE GENOMIC DNA]</scope>
    <source>
        <strain evidence="3 4">ARSEF 6962</strain>
    </source>
</reference>
<evidence type="ECO:0000313" key="4">
    <source>
        <dbReference type="Proteomes" id="UP000076580"/>
    </source>
</evidence>
<keyword evidence="4" id="KW-1185">Reference proteome</keyword>
<sequence>MATDVQTLGRPTFLGQLYNSHTGSLLNDSLFPSEISVQSTDTEPAPFMQIEYGDVRTAKERAAKLDVSASLSCSILGGSIDLSGSGSYLDRSESTEESASITAYVKTKTKHTHLRIQEANLQNAVQISPEKLRKTGATHVVTQITYGANLVASLTESNSTSNKETETKGEFSIKVFQSMGGFAGAEGQARLEMSEREKVANYSLELRMNGDFLDAGSAVRFPVTPVALSAKLLKATALLNVPVPMTFSLTPLSFFDKVSTVLLFRELEDLELQNMIGLYDSIVTLDQGRKKLLARVNEKEGDFFPTFRKDCQAGERRVELLVSQYRANLGTFLREIRAEPDRDGVQAAKDFLLTGNKIYDEEKDSFDKALSTWIARINLLNLAAKSGMPFVSVADLSAKMNLPGQPPVALVLVPPNVLTNTLINTYDGLVDTINKWYAQTHEPERGAQAVTPPPPISFCSVYADTDVGLDKQLLLLDGESTAIKQALVKARGSNQPALLSYGVSKGDHLGLVDWKYSGIGGGESTWGILVDEGAGTKYVGDLRDSLPHGSGTMRLSNGSTYTGSWFQGTRDGKGTLRRIDETVEYEGIFVDDALRHNGRVITVVVYKDHIPVDTATFAVECVIDPTSLDQIEAALPKQVAKIAKAFGWKDDESYRLVTTWEGQEYVWEHFLENERNEFLVDSEFVLLEAAYRTTLPAPRLVPGRYFPYSSRIYVVTNGSTSKNLSYSGTRQFIEKVLPMNPWLAGSGAVRSGDEVVNIATLDSLNGGLPPIIKATVW</sequence>
<dbReference type="GeneID" id="63715793"/>
<proteinExistence type="predicted"/>
<gene>
    <name evidence="3" type="ORF">DCS_03150</name>
</gene>
<dbReference type="STRING" id="98403.A0A151GY34"/>
<dbReference type="RefSeq" id="XP_040661357.1">
    <property type="nucleotide sequence ID" value="XM_040800474.1"/>
</dbReference>
<accession>A0A151GY34</accession>
<dbReference type="Proteomes" id="UP000076580">
    <property type="component" value="Chromosome 01"/>
</dbReference>
<dbReference type="InterPro" id="IPR052090">
    <property type="entry name" value="Cytolytic_pore-forming_toxin"/>
</dbReference>
<dbReference type="InterPro" id="IPR056072">
    <property type="entry name" value="SNTX_MACPF/CDC-like_dom"/>
</dbReference>
<keyword evidence="1" id="KW-0677">Repeat</keyword>
<name>A0A151GY34_DRECN</name>
<dbReference type="PANTHER" id="PTHR31594:SF14">
    <property type="entry name" value="FIBRONECTIN TYPE-III DOMAIN-CONTAINING PROTEIN"/>
    <property type="match status" value="1"/>
</dbReference>
<evidence type="ECO:0000313" key="3">
    <source>
        <dbReference type="EMBL" id="KYK62005.1"/>
    </source>
</evidence>
<protein>
    <recommendedName>
        <fullName evidence="2">SNTX MACPF/CDC-like domain-containing protein</fullName>
    </recommendedName>
</protein>
<organism evidence="3 4">
    <name type="scientific">Drechmeria coniospora</name>
    <name type="common">Nematophagous fungus</name>
    <name type="synonym">Meria coniospora</name>
    <dbReference type="NCBI Taxonomy" id="98403"/>
    <lineage>
        <taxon>Eukaryota</taxon>
        <taxon>Fungi</taxon>
        <taxon>Dikarya</taxon>
        <taxon>Ascomycota</taxon>
        <taxon>Pezizomycotina</taxon>
        <taxon>Sordariomycetes</taxon>
        <taxon>Hypocreomycetidae</taxon>
        <taxon>Hypocreales</taxon>
        <taxon>Ophiocordycipitaceae</taxon>
        <taxon>Drechmeria</taxon>
    </lineage>
</organism>
<evidence type="ECO:0000259" key="2">
    <source>
        <dbReference type="Pfam" id="PF24674"/>
    </source>
</evidence>
<dbReference type="Gene3D" id="2.20.110.10">
    <property type="entry name" value="Histone H3 K4-specific methyltransferase SET7/9 N-terminal domain"/>
    <property type="match status" value="1"/>
</dbReference>
<feature type="domain" description="SNTX MACPF/CDC-like" evidence="2">
    <location>
        <begin position="7"/>
        <end position="179"/>
    </location>
</feature>
<dbReference type="AlphaFoldDB" id="A0A151GY34"/>
<dbReference type="InterPro" id="IPR003409">
    <property type="entry name" value="MORN"/>
</dbReference>
<dbReference type="EMBL" id="LAYC01000001">
    <property type="protein sequence ID" value="KYK62005.1"/>
    <property type="molecule type" value="Genomic_DNA"/>
</dbReference>
<dbReference type="InParanoid" id="A0A151GY34"/>
<evidence type="ECO:0000256" key="1">
    <source>
        <dbReference type="ARBA" id="ARBA00022737"/>
    </source>
</evidence>
<comment type="caution">
    <text evidence="3">The sequence shown here is derived from an EMBL/GenBank/DDBJ whole genome shotgun (WGS) entry which is preliminary data.</text>
</comment>
<dbReference type="Pfam" id="PF02493">
    <property type="entry name" value="MORN"/>
    <property type="match status" value="2"/>
</dbReference>
<dbReference type="SUPFAM" id="SSF82185">
    <property type="entry name" value="Histone H3 K4-specific methyltransferase SET7/9 N-terminal domain"/>
    <property type="match status" value="1"/>
</dbReference>
<dbReference type="Pfam" id="PF24674">
    <property type="entry name" value="MACPF_SNTX"/>
    <property type="match status" value="1"/>
</dbReference>
<dbReference type="PANTHER" id="PTHR31594">
    <property type="entry name" value="AIG1-TYPE G DOMAIN-CONTAINING PROTEIN"/>
    <property type="match status" value="1"/>
</dbReference>